<dbReference type="AlphaFoldDB" id="A0A9E4ZCA2"/>
<dbReference type="Pfam" id="PF14257">
    <property type="entry name" value="DUF4349"/>
    <property type="match status" value="1"/>
</dbReference>
<accession>A0A9E4ZCA2</accession>
<keyword evidence="1" id="KW-0812">Transmembrane</keyword>
<keyword evidence="1" id="KW-1133">Transmembrane helix</keyword>
<keyword evidence="1" id="KW-0472">Membrane</keyword>
<evidence type="ECO:0000256" key="1">
    <source>
        <dbReference type="SAM" id="Phobius"/>
    </source>
</evidence>
<dbReference type="InterPro" id="IPR025645">
    <property type="entry name" value="DUF4349"/>
</dbReference>
<organism evidence="3 4">
    <name type="scientific">Methanococcoides seepicolus</name>
    <dbReference type="NCBI Taxonomy" id="2828780"/>
    <lineage>
        <taxon>Archaea</taxon>
        <taxon>Methanobacteriati</taxon>
        <taxon>Methanobacteriota</taxon>
        <taxon>Stenosarchaea group</taxon>
        <taxon>Methanomicrobia</taxon>
        <taxon>Methanosarcinales</taxon>
        <taxon>Methanosarcinaceae</taxon>
        <taxon>Methanococcoides</taxon>
    </lineage>
</organism>
<name>A0A9E4ZCA2_9EURY</name>
<feature type="domain" description="DUF4349" evidence="2">
    <location>
        <begin position="69"/>
        <end position="273"/>
    </location>
</feature>
<comment type="caution">
    <text evidence="3">The sequence shown here is derived from an EMBL/GenBank/DDBJ whole genome shotgun (WGS) entry which is preliminary data.</text>
</comment>
<dbReference type="PROSITE" id="PS51257">
    <property type="entry name" value="PROKAR_LIPOPROTEIN"/>
    <property type="match status" value="1"/>
</dbReference>
<reference evidence="3" key="1">
    <citation type="journal article" date="2021" name="mSystems">
        <title>Bacteria and Archaea Synergistically Convert Glycine Betaine to Biogenic Methane in the Formosa Cold Seep of the South China Sea.</title>
        <authorList>
            <person name="Li L."/>
            <person name="Zhang W."/>
            <person name="Zhang S."/>
            <person name="Song L."/>
            <person name="Sun Q."/>
            <person name="Zhang H."/>
            <person name="Xiang H."/>
            <person name="Dong X."/>
        </authorList>
    </citation>
    <scope>NUCLEOTIDE SEQUENCE</scope>
    <source>
        <strain evidence="3">LLY</strain>
    </source>
</reference>
<protein>
    <submittedName>
        <fullName evidence="3">DUF4349 domain-containing protein</fullName>
    </submittedName>
</protein>
<dbReference type="Proteomes" id="UP001056766">
    <property type="component" value="Unassembled WGS sequence"/>
</dbReference>
<evidence type="ECO:0000313" key="4">
    <source>
        <dbReference type="Proteomes" id="UP001056766"/>
    </source>
</evidence>
<evidence type="ECO:0000313" key="3">
    <source>
        <dbReference type="EMBL" id="MCM1985411.1"/>
    </source>
</evidence>
<gene>
    <name evidence="3" type="ORF">KDK67_00015</name>
</gene>
<sequence>MKRTHLFLFILLSLSVIAAGCTGYESSSPQSVYPESDMIYDLEETSAFDGGSSYKLADNGASSQSSITRKVITTSSVSIEVKNTPDALDNISDIADEFDGYVSSSSVYTRYDDEGMYGYITIRVPSSELDKALETIGDLGKVTSKSTTASDVTEEYIDVNARLSNLEKQETRLGEILEMSTTVEEVLAVEKELGRVRGEIESLTGRLNYLNDRIDLATINVDVSEPRNITHSWGLRDALSDSVRGFIGSVNGIIVFIGVAIPIVIFASIVGIMLIFVKRRVWR</sequence>
<dbReference type="RefSeq" id="WP_250866794.1">
    <property type="nucleotide sequence ID" value="NZ_JAGSOI010000001.1"/>
</dbReference>
<feature type="transmembrane region" description="Helical" evidence="1">
    <location>
        <begin position="253"/>
        <end position="277"/>
    </location>
</feature>
<proteinExistence type="predicted"/>
<evidence type="ECO:0000259" key="2">
    <source>
        <dbReference type="Pfam" id="PF14257"/>
    </source>
</evidence>
<keyword evidence="4" id="KW-1185">Reference proteome</keyword>
<dbReference type="EMBL" id="JAGSOI010000001">
    <property type="protein sequence ID" value="MCM1985411.1"/>
    <property type="molecule type" value="Genomic_DNA"/>
</dbReference>
<reference evidence="3" key="2">
    <citation type="submission" date="2021-04" db="EMBL/GenBank/DDBJ databases">
        <authorList>
            <person name="Dong X."/>
        </authorList>
    </citation>
    <scope>NUCLEOTIDE SEQUENCE</scope>
    <source>
        <strain evidence="3">LLY</strain>
    </source>
</reference>